<protein>
    <recommendedName>
        <fullName evidence="4">Carrier domain-containing protein</fullName>
    </recommendedName>
</protein>
<dbReference type="Proteomes" id="UP001498421">
    <property type="component" value="Unassembled WGS sequence"/>
</dbReference>
<dbReference type="PROSITE" id="PS50075">
    <property type="entry name" value="CARRIER"/>
    <property type="match status" value="6"/>
</dbReference>
<dbReference type="SUPFAM" id="SSF47336">
    <property type="entry name" value="ACP-like"/>
    <property type="match status" value="6"/>
</dbReference>
<dbReference type="InterPro" id="IPR020845">
    <property type="entry name" value="AMP-binding_CS"/>
</dbReference>
<dbReference type="EMBL" id="JAZAVK010000037">
    <property type="protein sequence ID" value="KAK7428746.1"/>
    <property type="molecule type" value="Genomic_DNA"/>
</dbReference>
<dbReference type="InterPro" id="IPR045851">
    <property type="entry name" value="AMP-bd_C_sf"/>
</dbReference>
<keyword evidence="6" id="KW-1185">Reference proteome</keyword>
<dbReference type="InterPro" id="IPR023213">
    <property type="entry name" value="CAT-like_dom_sf"/>
</dbReference>
<reference evidence="5 6" key="1">
    <citation type="journal article" date="2025" name="Microbiol. Resour. Announc.">
        <title>Draft genome sequences for Neonectria magnoliae and Neonectria punicea, canker pathogens of Liriodendron tulipifera and Acer saccharum in West Virginia.</title>
        <authorList>
            <person name="Petronek H.M."/>
            <person name="Kasson M.T."/>
            <person name="Metheny A.M."/>
            <person name="Stauder C.M."/>
            <person name="Lovett B."/>
            <person name="Lynch S.C."/>
            <person name="Garnas J.R."/>
            <person name="Kasson L.R."/>
            <person name="Stajich J.E."/>
        </authorList>
    </citation>
    <scope>NUCLEOTIDE SEQUENCE [LARGE SCALE GENOMIC DNA]</scope>
    <source>
        <strain evidence="5 6">NRRL 64651</strain>
    </source>
</reference>
<dbReference type="SUPFAM" id="SSF56801">
    <property type="entry name" value="Acetyl-CoA synthetase-like"/>
    <property type="match status" value="3"/>
</dbReference>
<evidence type="ECO:0000256" key="2">
    <source>
        <dbReference type="ARBA" id="ARBA00022553"/>
    </source>
</evidence>
<evidence type="ECO:0000313" key="5">
    <source>
        <dbReference type="EMBL" id="KAK7428746.1"/>
    </source>
</evidence>
<dbReference type="PANTHER" id="PTHR45527:SF1">
    <property type="entry name" value="FATTY ACID SYNTHASE"/>
    <property type="match status" value="1"/>
</dbReference>
<dbReference type="PROSITE" id="PS00455">
    <property type="entry name" value="AMP_BINDING"/>
    <property type="match status" value="2"/>
</dbReference>
<dbReference type="InterPro" id="IPR010071">
    <property type="entry name" value="AA_adenyl_dom"/>
</dbReference>
<dbReference type="InterPro" id="IPR020806">
    <property type="entry name" value="PKS_PP-bd"/>
</dbReference>
<dbReference type="Gene3D" id="3.30.300.30">
    <property type="match status" value="3"/>
</dbReference>
<dbReference type="Pfam" id="PF00550">
    <property type="entry name" value="PP-binding"/>
    <property type="match status" value="6"/>
</dbReference>
<dbReference type="Gene3D" id="3.40.50.12780">
    <property type="entry name" value="N-terminal domain of ligase-like"/>
    <property type="match status" value="3"/>
</dbReference>
<comment type="caution">
    <text evidence="5">The sequence shown here is derived from an EMBL/GenBank/DDBJ whole genome shotgun (WGS) entry which is preliminary data.</text>
</comment>
<evidence type="ECO:0000256" key="3">
    <source>
        <dbReference type="ARBA" id="ARBA00022598"/>
    </source>
</evidence>
<keyword evidence="1" id="KW-0596">Phosphopantetheine</keyword>
<dbReference type="InterPro" id="IPR000873">
    <property type="entry name" value="AMP-dep_synth/lig_dom"/>
</dbReference>
<evidence type="ECO:0000256" key="1">
    <source>
        <dbReference type="ARBA" id="ARBA00022450"/>
    </source>
</evidence>
<feature type="domain" description="Carrier" evidence="4">
    <location>
        <begin position="2138"/>
        <end position="2211"/>
    </location>
</feature>
<name>A0ABR1I7D6_9HYPO</name>
<evidence type="ECO:0000259" key="4">
    <source>
        <dbReference type="PROSITE" id="PS50075"/>
    </source>
</evidence>
<dbReference type="SUPFAM" id="SSF52777">
    <property type="entry name" value="CoA-dependent acyltransferases"/>
    <property type="match status" value="12"/>
</dbReference>
<keyword evidence="3" id="KW-0436">Ligase</keyword>
<dbReference type="InterPro" id="IPR006162">
    <property type="entry name" value="Ppantetheine_attach_site"/>
</dbReference>
<feature type="domain" description="Carrier" evidence="4">
    <location>
        <begin position="3761"/>
        <end position="3837"/>
    </location>
</feature>
<dbReference type="Gene3D" id="3.30.559.10">
    <property type="entry name" value="Chloramphenicol acetyltransferase-like domain"/>
    <property type="match status" value="6"/>
</dbReference>
<dbReference type="CDD" id="cd05918">
    <property type="entry name" value="A_NRPS_SidN3_like"/>
    <property type="match status" value="3"/>
</dbReference>
<feature type="domain" description="Carrier" evidence="4">
    <location>
        <begin position="4320"/>
        <end position="4393"/>
    </location>
</feature>
<dbReference type="PROSITE" id="PS00012">
    <property type="entry name" value="PHOSPHOPANTETHEINE"/>
    <property type="match status" value="5"/>
</dbReference>
<dbReference type="SMART" id="SM00823">
    <property type="entry name" value="PKS_PP"/>
    <property type="match status" value="5"/>
</dbReference>
<organism evidence="5 6">
    <name type="scientific">Neonectria magnoliae</name>
    <dbReference type="NCBI Taxonomy" id="2732573"/>
    <lineage>
        <taxon>Eukaryota</taxon>
        <taxon>Fungi</taxon>
        <taxon>Dikarya</taxon>
        <taxon>Ascomycota</taxon>
        <taxon>Pezizomycotina</taxon>
        <taxon>Sordariomycetes</taxon>
        <taxon>Hypocreomycetidae</taxon>
        <taxon>Hypocreales</taxon>
        <taxon>Nectriaceae</taxon>
        <taxon>Neonectria</taxon>
    </lineage>
</organism>
<dbReference type="InterPro" id="IPR001242">
    <property type="entry name" value="Condensation_dom"/>
</dbReference>
<dbReference type="NCBIfam" id="TIGR01733">
    <property type="entry name" value="AA-adenyl-dom"/>
    <property type="match status" value="3"/>
</dbReference>
<dbReference type="Gene3D" id="3.30.559.30">
    <property type="entry name" value="Nonribosomal peptide synthetase, condensation domain"/>
    <property type="match status" value="6"/>
</dbReference>
<dbReference type="Pfam" id="PF00501">
    <property type="entry name" value="AMP-binding"/>
    <property type="match status" value="3"/>
</dbReference>
<evidence type="ECO:0000313" key="6">
    <source>
        <dbReference type="Proteomes" id="UP001498421"/>
    </source>
</evidence>
<dbReference type="NCBIfam" id="NF003417">
    <property type="entry name" value="PRK04813.1"/>
    <property type="match status" value="3"/>
</dbReference>
<dbReference type="InterPro" id="IPR042099">
    <property type="entry name" value="ANL_N_sf"/>
</dbReference>
<accession>A0ABR1I7D6</accession>
<proteinExistence type="predicted"/>
<feature type="domain" description="Carrier" evidence="4">
    <location>
        <begin position="1591"/>
        <end position="1668"/>
    </location>
</feature>
<dbReference type="PANTHER" id="PTHR45527">
    <property type="entry name" value="NONRIBOSOMAL PEPTIDE SYNTHETASE"/>
    <property type="match status" value="1"/>
</dbReference>
<feature type="domain" description="Carrier" evidence="4">
    <location>
        <begin position="529"/>
        <end position="602"/>
    </location>
</feature>
<dbReference type="InterPro" id="IPR009081">
    <property type="entry name" value="PP-bd_ACP"/>
</dbReference>
<sequence length="4841" mass="534653">MDPAGLSVLNELASRLPGPSLLHHLVSPPSKLTALDYMGNDQRFSFNYSQLHEAADALAARITRAAGSVRGNFVVPVLVQQSPLLYISLLAILKAGGAFCPLNVDAPPERVKFILKDVDAAVVVVSRELLPGIPQDVSPAILVLDQEDCLDSPTSGPQLKHRNPTLEDLAYVMYTSGSTGTPKGVGLSHDAATQALLAHDRHIPSFSRFLQFAAPTFDVSVFEIFFPLFRAATLVTVHRAEMLNDLSAVLRTMEVDACELTPTVAGSLLRKRENAPNLKVLLTIGEMLNAPVVEEFGGDDSKPSMLWAMYGPTEATIHCTLQTAFAADSSTGNIGVPLDTVSCFIVEEATPEASEPTFKVLPLGQVGELAVGGYQLATGYINRPEQTNAVFIHTPYGRVYRTGDKARLRPDGKLEYLGRISDGQVKLRGQRLELGEVEQAVLRTPGCHSAVAAVVNSILVAFCAVDSGVSEETVLERCKDWLPQYMVPGEVVLMDEFPRLPSGKVDRKAMKANHEQRKAELADDSLDSEPTDELEAKVIGVVSDVLNFKANRTTSLASAGLDSLRAIKLASALRELDFDLSSTSLLTMKSVSDIVFAIRRQPTRQSINSTASQISLCKDLNNIVALNPALQEMSELVEDVIPCTPLQLAMLAETAQNSTAYCNEIELQVPQGYTVQNVSAALAELVRRDDTLRAGFATWNDRFVSVLFNDLRAQQISVVDEFHHVFAISEPADYLHPLRIQIQRESATAGPRVLIHLHHAIYDGWSMDIMLSDLSTLLSIGSVASRPPFRDVVEVYLAPENQEVDDAARVFWTEHLLGWNKVPFPKLGQKIGVLDRISSTRTQLAISKQKVDLETRRIGCSTQVLFQASLALLWSGVMGTQDVLIGSVTSGRTIPVAGIERIVGPCIASLPLRVDFNTLTANLDILNSIHASNRKAMQYCMLPLAEIKKLAGLQPGESFYDVLFAYQESLDSSARTHNLVKEIRHLDRIETPVLFEVEPTEDGFILQVTYRPHLIPSELVECVVEQFETLSLYILENSAKAIKATTRSFNARLSTYNTTPEFGEELSDLSKGFETAASQTPTLSALCFAEQLSGERQLMTMTFQELNSYANQLARYLRSQGTQLGEVVAIVMDKSPNLYLSILAIVKAGCAYLPILPSTPTARTQDILKQAEIKFCLVDHISSLALPSAYGVCLIDVESTPRDDLPSTNLNIPSDGSRLAYIIYTSGTTGVPKGVAVQQQSIMSNLSVLKSRYPTSSKSQGRLLQTCSQAFDVSVFEIFYTWHMGMCLCSGTNDTVFEDLEKSIRELDVTHLSMTATVASLIEPRNVPSVEFIVTAGEPLTQPVLDKWQDKLWQGYGPTELTNICTVKRMASDDNVRHLGHSLSNTSAFVLFPGSLEVSPLGWVGELCFGGSQVAQGYLNTPALMPEKFVQHPQHGRLYRTGDMGRMLTDGSILILGRMDNQIKLRGQRIETSEISGVAASNGMVSSAVTLLAQRDVTAAEQLVLFYVPQTGHFDFREIEVDSETHRLLFALLQSRLPGYMVPSYLVPVSTIPLVPSGKVDHRRLRACFENLGPQYLETVSGLSHDSHDDGDWTSMESAVAETIASATKSLRQDVGRWTPLTMLGVDSISAIHLSRELGLQLKRRVAVSEILQHPTVAQLARHLSEEAQVQDETNSVAFFSSAFVDTVRKTFAKQGKTVEDVLPCMPLQEAMLSRGQRSYYNRILLRLHVEPEVIQSYWKTMAQRHEILRTCFITTSDSQRAIAQVILEEWDIPWMNLEVSEPSFDGAVQEHLKTLPDPIDSYKPPVSLALLRYRGSVFLSFICHHALYDAVAMERLLKEVEALAGGIQLPPPTSYKQFLRTAMKLPNDAEQFWIEHFHGYRPSRLFAAMTSGMDQCTHTTSLDLPLTELQTRTRNLGTSLLAVCQASWANVLSMAHNRPDVCFGNVVSGRTLSVEGLDRLIAPCFNTIPVRADFSPSWSNIEMAKHLQNLNAKLLAYQFTPLRLIQRKVNRTGRHLFDTLLLVQKPLQDIDSNVWTLEGDSGDMDIPLVCEVVPCPSLNSLVINIHRDMSLVTGDVATALAEAFKLLLKSTVTSPHAIPLDKDHLPIAISSGLIALRPRQEKSEATAPSQESAEDWSVLETQVRRVLARLSGMAESQIHRRTTIFQLGLDSINAVQIASMLRQEGFNVSASDVIECPTSSKIAAKLLENSTKKDPGSHRVYDFDQFSRQVSSQLSETLPIDVDVEAILPCTPVQSAMIASYLQSNGDHYLNAIHYGVDQSVKIDDLMEAWKSLQVSHPMLRTGFLPVNHQDTSFAMVRYRPGSTEPPVQMIRAFQSKDPDLLLQKKDMLDAMQGSLRLPPWKVVLIEKEGQTSMSLIIHHALYDASSLHLMLNQLSRLLTNQEPLGFPKIEPALSVILCNSLEGKAQDKEFWEAKAGQAVVNKFPAMTPLRIENRVVKADAIISSLAFSSLQQATQASNISIQATIQASWTRVMASYLGESSVVFGVALSGRTTDETKDAPFPCLNTVPIVASNKASNVDLVKYMMEYNQHLHKHQFSPLRQVQKWLGHPSGTTFDTLVAYQRMDTAESPVAPWKAVADEAMVEYPVSLEVEPIENDQLRLCITYYSDVLPQEQAKLLVEQFELSLTDIACNPTGQEDDTYTKAPQLYSILPAASPTLAAPVQLLHQFVEAGAISTPNKTALEFVSGFDGETPIKKEWTYKEFDCLGNKVAAMLKEKAAPGSIVAIHFDKCPEAYFSILGILKAGCSFVALDPTAPMARKQFILEDSKAPCLLTTDPSSLNFEAQCVVVTIENMFLEVFELPQPRYKPAIAPSDTCYCLYTSGTTGTPKGCEITHENAVQAMMAFQELFKGHWDSDSRWLQFAALHFDVSVLEQYWSWSVGIAVVAAPKDLILDDLTATINRLDITHIDLTPSLARLTHPDEVPSLCRGVFITGGEQLKQEILDVWGPKAVIYNAYGPTEATIGVTMYQRVPVNGRPSNIGKQFPNVGSYIFRQGTEIPVIRGGVGELCVSGKLVGKGYLNRPELTEERFPTLEEFGEKIYRTGDLVRVLYDGCFEFLGRADDQVKLRGQRLEIAEINHAIRTGVSEIQDTATIVTRHGTSGKDVLVSFVVGQDSKDRNLRVLSDDEGLGVKAKEACRARLPGYMIPTYIFSLPYIPLSSNNKAEVKELKKLFGDLSPELLMELSHAAATPVSNAAVETLGKLIETLAEFSDVKLEDLASSTSIFDVGVDSITALRLSSLLRARGMKAASPVVLLKYPIVGDLANHLAKTYTVQQDKSTREVKQSIQAFGHRYRGVACRGLGMKPADIEYIAPCSPLQQGIISRTMTSDLHDAYFNTFQLELSEATSAELLRASWEQLVQSEAILRTAFVPTTDGFIQVALKTRSLAWMEHTLEEDEHLEKYMQERKQDWIQQNTSLIVTPLQLTYLSTPHSRRLVIHIFHALYDGNSFDLMMDRLLEKYNGRDAPSGPSFLEALSHGPFLRHVNCKKFWEAHLKNWSFAPVPQLGKHTTTTSVTAVREMPVKTLEPVRSSQNVTLQAVSLALWTATLQNYLTSHATIGVIVSGRSIELENVEHTIGPLFNTVPFHSKPSQKQTWSSLIRQCHDFNTAVLDFQHVPLKNIQKWCSGGKALFDNLFAFQIETPRDKGSLPWKIVDNHGSPDYPLALEVVSSRNGNIRFTLVAQGHMATPSKLEELLDQLEQNIILMGEAPESEVPVINGRGNAINQSLEVTRVPAEVVKEFQWTEKALSVRQEIALLANISSQDVSESVTVLDLGLDSIDVIKLSAKLKRQDVYLAPSRIMRCQSIAKIVEELDRSISTGTEAAKTKGSLQDTKSMLWQYLKNSGVDLEKIETALPPTPLQESMVAGMIQSNFESYYNHDILEISESVDTNCLQDAWVEVINRSPILRTSFFEVAVDGLDMAYCQVVFKSHDANIRHVRLDNFDEVNRITGKATELAREGKAQDQLFQLTFATLGVRRFVVLSIAHALYDGWSLNLLFQDLEAAYHGNTTSRASVDSFLSHVTAIEGSDAKDFWNQYLEGAAPTFLPKNNAGRVGHMIELQRGEQSSTLRLSKIMSFCKQQSISLQALCQACWAIILAQQMQTLDVTFGVVVSGRDFDEAQNLVFPTMNTVALRCVLYGSPSTFLRYLEENMGDIREFQNYPLRKAQLAANVDGLGLFNTLFILQRSPGNETTDPMLKSVGGSSATEYPVCVEAEAVADSLIWRVTCQPEYCSAQGPGSLIRDLDAIMQFLITSDASDILSFEEQGVSICGMMPILLRDAVSTERSAAVEEPIDESETWDETTSGIRDVLHQVSSVPVTSIRKSDNLYNLGLDSISAIKVASLLRRKGINLRPQNLIRATSISHMAEIAIASPGSKIQATTSLPSWEAPKDIEIDKLLAKFGVPKDQTELLPALPMQVYMLSAWENAEGCVFYPEFALKIEGPTELGTIQAAWDKLVTETTLLRTCFVATGSKEVPFVQAILKNHCIPLVPSSTRNHEASRQLEPLVMARVEQDETGSWAFHLRLHHALYDGVSLPALLQRFSDLLGDASVSADSGISQWRQWTVDQISYSAREARRTFWTQYLKDTPPLAQRTSPNDVKERVSYLAKSALSDLTTIRKAAAQSGISTQSLFLAAYAKVLARRENVASVVFGIYLANRAAEHRLPATYPTLNLVPLRVEAHKKLSLVNVAAAIQQDIHLITSEGRADVGLWEISSWAGVNITSFVNFLSLPNKPEIGAGRIRLMSDGAPEDSGHGPALLESYAQMQDNLVKKDYPMAVDIEASVQDSGLDIGVFGSRQQVSGADARELVSEIVLRLEDISI</sequence>
<feature type="domain" description="Carrier" evidence="4">
    <location>
        <begin position="3215"/>
        <end position="3292"/>
    </location>
</feature>
<gene>
    <name evidence="5" type="ORF">QQZ08_004671</name>
</gene>
<dbReference type="InterPro" id="IPR036736">
    <property type="entry name" value="ACP-like_sf"/>
</dbReference>
<keyword evidence="2" id="KW-0597">Phosphoprotein</keyword>
<dbReference type="Gene3D" id="1.10.1200.10">
    <property type="entry name" value="ACP-like"/>
    <property type="match status" value="5"/>
</dbReference>
<dbReference type="CDD" id="cd19542">
    <property type="entry name" value="CT_NRPS-like"/>
    <property type="match status" value="1"/>
</dbReference>
<dbReference type="Pfam" id="PF00668">
    <property type="entry name" value="Condensation"/>
    <property type="match status" value="6"/>
</dbReference>